<gene>
    <name evidence="1" type="ORF">CQA53_09875</name>
</gene>
<sequence length="395" mass="46718">MKSLLLCLLCVIVVNLYARDDSFMYRNIEFYEKKSFLKDSNTANSNMGEKYSIFDSGWVERYGINKEIKVIYLRAYTMNSSLSQKQNLQKVIPRYIKNIYPHEINYITLFEPINQPYIYQMVKGFLYITKKPCGIHSFAINCSNVDYGVAFYITHDDEMQGGDADKGFLTLHINNGMNHILPIEYNKIEAIYPNIKEWLQDKSYLILPIKIQIRTATRIDKPISMQIITISKALATTHKEDEEIAKERKNICAEYKAQYQPKYCSDNPSDDRIYTYSKDMYVNVREKPNNESHIIKQIAIQYPNAKLADSMYWEYDKLEDKYIPSESWINQRQIYLDNNTQVKFIEKLYTKGLPINGWYQDIFYRKNRQEGRRIYPQISTFLGILNEFSCSKSRR</sequence>
<name>A0A3D8I8Z1_9HELI</name>
<keyword evidence="2" id="KW-1185">Reference proteome</keyword>
<dbReference type="RefSeq" id="WP_115543822.1">
    <property type="nucleotide sequence ID" value="NZ_NXLQ01000045.1"/>
</dbReference>
<evidence type="ECO:0000313" key="2">
    <source>
        <dbReference type="Proteomes" id="UP000256379"/>
    </source>
</evidence>
<dbReference type="Proteomes" id="UP000256379">
    <property type="component" value="Unassembled WGS sequence"/>
</dbReference>
<dbReference type="AlphaFoldDB" id="A0A3D8I8Z1"/>
<dbReference type="EMBL" id="NXLQ01000045">
    <property type="protein sequence ID" value="RDU61622.1"/>
    <property type="molecule type" value="Genomic_DNA"/>
</dbReference>
<proteinExistence type="predicted"/>
<organism evidence="1 2">
    <name type="scientific">Helicobacter didelphidarum</name>
    <dbReference type="NCBI Taxonomy" id="2040648"/>
    <lineage>
        <taxon>Bacteria</taxon>
        <taxon>Pseudomonadati</taxon>
        <taxon>Campylobacterota</taxon>
        <taxon>Epsilonproteobacteria</taxon>
        <taxon>Campylobacterales</taxon>
        <taxon>Helicobacteraceae</taxon>
        <taxon>Helicobacter</taxon>
    </lineage>
</organism>
<comment type="caution">
    <text evidence="1">The sequence shown here is derived from an EMBL/GenBank/DDBJ whole genome shotgun (WGS) entry which is preliminary data.</text>
</comment>
<reference evidence="1 2" key="1">
    <citation type="submission" date="2018-04" db="EMBL/GenBank/DDBJ databases">
        <title>Novel Campyloabacter and Helicobacter Species and Strains.</title>
        <authorList>
            <person name="Mannion A.J."/>
            <person name="Shen Z."/>
            <person name="Fox J.G."/>
        </authorList>
    </citation>
    <scope>NUCLEOTIDE SEQUENCE [LARGE SCALE GENOMIC DNA]</scope>
    <source>
        <strain evidence="1 2">MIT 17-337</strain>
    </source>
</reference>
<evidence type="ECO:0000313" key="1">
    <source>
        <dbReference type="EMBL" id="RDU61622.1"/>
    </source>
</evidence>
<dbReference type="OrthoDB" id="5318022at2"/>
<protein>
    <submittedName>
        <fullName evidence="1">Uncharacterized protein</fullName>
    </submittedName>
</protein>
<accession>A0A3D8I8Z1</accession>